<gene>
    <name evidence="5" type="ORF">MEUPH1_LOCUS1408</name>
</gene>
<evidence type="ECO:0000256" key="1">
    <source>
        <dbReference type="ARBA" id="ARBA00023157"/>
    </source>
</evidence>
<dbReference type="PROSITE" id="PS50240">
    <property type="entry name" value="TRYPSIN_DOM"/>
    <property type="match status" value="1"/>
</dbReference>
<evidence type="ECO:0000313" key="5">
    <source>
        <dbReference type="EMBL" id="CAI6344248.1"/>
    </source>
</evidence>
<evidence type="ECO:0000313" key="6">
    <source>
        <dbReference type="Proteomes" id="UP001160148"/>
    </source>
</evidence>
<dbReference type="Gene3D" id="2.40.10.10">
    <property type="entry name" value="Trypsin-like serine proteases"/>
    <property type="match status" value="2"/>
</dbReference>
<feature type="domain" description="Peptidase S1" evidence="4">
    <location>
        <begin position="192"/>
        <end position="444"/>
    </location>
</feature>
<keyword evidence="1" id="KW-1015">Disulfide bond</keyword>
<dbReference type="AlphaFoldDB" id="A0AAV0VNJ0"/>
<organism evidence="5 6">
    <name type="scientific">Macrosiphum euphorbiae</name>
    <name type="common">potato aphid</name>
    <dbReference type="NCBI Taxonomy" id="13131"/>
    <lineage>
        <taxon>Eukaryota</taxon>
        <taxon>Metazoa</taxon>
        <taxon>Ecdysozoa</taxon>
        <taxon>Arthropoda</taxon>
        <taxon>Hexapoda</taxon>
        <taxon>Insecta</taxon>
        <taxon>Pterygota</taxon>
        <taxon>Neoptera</taxon>
        <taxon>Paraneoptera</taxon>
        <taxon>Hemiptera</taxon>
        <taxon>Sternorrhyncha</taxon>
        <taxon>Aphidomorpha</taxon>
        <taxon>Aphidoidea</taxon>
        <taxon>Aphididae</taxon>
        <taxon>Macrosiphini</taxon>
        <taxon>Macrosiphum</taxon>
    </lineage>
</organism>
<dbReference type="InterPro" id="IPR018114">
    <property type="entry name" value="TRYPSIN_HIS"/>
</dbReference>
<dbReference type="EMBL" id="CARXXK010000001">
    <property type="protein sequence ID" value="CAI6344248.1"/>
    <property type="molecule type" value="Genomic_DNA"/>
</dbReference>
<protein>
    <recommendedName>
        <fullName evidence="4">Peptidase S1 domain-containing protein</fullName>
    </recommendedName>
</protein>
<evidence type="ECO:0000256" key="3">
    <source>
        <dbReference type="SAM" id="Phobius"/>
    </source>
</evidence>
<dbReference type="CDD" id="cd00190">
    <property type="entry name" value="Tryp_SPc"/>
    <property type="match status" value="1"/>
</dbReference>
<comment type="similarity">
    <text evidence="2">Belongs to the peptidase S1 family. CLIP subfamily.</text>
</comment>
<dbReference type="InterPro" id="IPR001254">
    <property type="entry name" value="Trypsin_dom"/>
</dbReference>
<dbReference type="GO" id="GO:0006508">
    <property type="term" value="P:proteolysis"/>
    <property type="evidence" value="ECO:0007669"/>
    <property type="project" value="InterPro"/>
</dbReference>
<dbReference type="SMART" id="SM00020">
    <property type="entry name" value="Tryp_SPc"/>
    <property type="match status" value="1"/>
</dbReference>
<feature type="transmembrane region" description="Helical" evidence="3">
    <location>
        <begin position="6"/>
        <end position="22"/>
    </location>
</feature>
<dbReference type="PANTHER" id="PTHR24256">
    <property type="entry name" value="TRYPTASE-RELATED"/>
    <property type="match status" value="1"/>
</dbReference>
<dbReference type="GO" id="GO:0004252">
    <property type="term" value="F:serine-type endopeptidase activity"/>
    <property type="evidence" value="ECO:0007669"/>
    <property type="project" value="InterPro"/>
</dbReference>
<keyword evidence="3" id="KW-0812">Transmembrane</keyword>
<dbReference type="PROSITE" id="PS00134">
    <property type="entry name" value="TRYPSIN_HIS"/>
    <property type="match status" value="1"/>
</dbReference>
<name>A0AAV0VNJ0_9HEMI</name>
<keyword evidence="3" id="KW-1133">Transmembrane helix</keyword>
<dbReference type="InterPro" id="IPR009003">
    <property type="entry name" value="Peptidase_S1_PA"/>
</dbReference>
<proteinExistence type="inferred from homology"/>
<dbReference type="Pfam" id="PF00089">
    <property type="entry name" value="Trypsin"/>
    <property type="match status" value="1"/>
</dbReference>
<dbReference type="InterPro" id="IPR051487">
    <property type="entry name" value="Ser/Thr_Proteases_Immune/Dev"/>
</dbReference>
<keyword evidence="3" id="KW-0472">Membrane</keyword>
<accession>A0AAV0VNJ0</accession>
<reference evidence="5 6" key="1">
    <citation type="submission" date="2023-01" db="EMBL/GenBank/DDBJ databases">
        <authorList>
            <person name="Whitehead M."/>
        </authorList>
    </citation>
    <scope>NUCLEOTIDE SEQUENCE [LARGE SCALE GENOMIC DNA]</scope>
</reference>
<evidence type="ECO:0000259" key="4">
    <source>
        <dbReference type="PROSITE" id="PS50240"/>
    </source>
</evidence>
<sequence length="450" mass="50376">MKVTYTWLIYSCLFFVIGYPYIKKNVPWIREILNKHFTDTTCVLPTVDGVVYSYEDSHEILSHGALINQNLTIIENCEVGYHKAYTNSSRFCLGKGKWLTNFEKLCFKMCPPLDSNSLDIKCSHNGKYTNCSNVSIPDTIATPSCKPTYTTPNGQDNTPHELICQSNGTWNKQLYKCDPHCGRVYIINQTLINIGEESLVLTAPWNVGVYKLNKTTFNYNLICGGSIISPNLVVSAAHCFWQKGMLSNRIPINDGLYKIAVGKYARDFSIIDNDFTQIINVDIVNLKEGYYGPTGFHAEDIAIIVLQNRISFSNGVAPVCIDWNSIYNVSNGDQGKIVGWEKTEEGISNPALLEASLPYIDHSSCRNMYTNGFESFVTFDKFCAGSALGQGVGTGDSGAGLSFLHSNSYYLTGVVSIKDPNTKNSIAVFTEVKHHIQWIRELYKKYNYVP</sequence>
<evidence type="ECO:0000256" key="2">
    <source>
        <dbReference type="ARBA" id="ARBA00024195"/>
    </source>
</evidence>
<comment type="caution">
    <text evidence="5">The sequence shown here is derived from an EMBL/GenBank/DDBJ whole genome shotgun (WGS) entry which is preliminary data.</text>
</comment>
<dbReference type="SUPFAM" id="SSF50494">
    <property type="entry name" value="Trypsin-like serine proteases"/>
    <property type="match status" value="1"/>
</dbReference>
<keyword evidence="6" id="KW-1185">Reference proteome</keyword>
<dbReference type="Proteomes" id="UP001160148">
    <property type="component" value="Unassembled WGS sequence"/>
</dbReference>
<dbReference type="InterPro" id="IPR043504">
    <property type="entry name" value="Peptidase_S1_PA_chymotrypsin"/>
</dbReference>